<dbReference type="Pfam" id="PF01476">
    <property type="entry name" value="LysM"/>
    <property type="match status" value="1"/>
</dbReference>
<name>A0A4Q5KXY2_9GAMM</name>
<dbReference type="SMART" id="SM00257">
    <property type="entry name" value="LysM"/>
    <property type="match status" value="1"/>
</dbReference>
<feature type="chain" id="PRO_5020936648" evidence="2">
    <location>
        <begin position="20"/>
        <end position="275"/>
    </location>
</feature>
<keyword evidence="7" id="KW-1185">Reference proteome</keyword>
<feature type="signal peptide" evidence="2">
    <location>
        <begin position="1"/>
        <end position="19"/>
    </location>
</feature>
<dbReference type="InterPro" id="IPR036779">
    <property type="entry name" value="LysM_dom_sf"/>
</dbReference>
<dbReference type="RefSeq" id="WP_130046668.1">
    <property type="nucleotide sequence ID" value="NZ_SEZK01000001.1"/>
</dbReference>
<dbReference type="Proteomes" id="UP000294166">
    <property type="component" value="Unassembled WGS sequence"/>
</dbReference>
<evidence type="ECO:0000313" key="7">
    <source>
        <dbReference type="Proteomes" id="UP000294166"/>
    </source>
</evidence>
<dbReference type="CDD" id="cd00118">
    <property type="entry name" value="LysM"/>
    <property type="match status" value="1"/>
</dbReference>
<evidence type="ECO:0000313" key="6">
    <source>
        <dbReference type="Proteomes" id="UP000294063"/>
    </source>
</evidence>
<accession>A0A4Q5KXY2</accession>
<dbReference type="InterPro" id="IPR027385">
    <property type="entry name" value="Beta-barrel_OMP"/>
</dbReference>
<evidence type="ECO:0000256" key="2">
    <source>
        <dbReference type="SAM" id="SignalP"/>
    </source>
</evidence>
<protein>
    <submittedName>
        <fullName evidence="4">LysM peptidoglycan-binding domain-containing protein</fullName>
    </submittedName>
</protein>
<dbReference type="InterPro" id="IPR018392">
    <property type="entry name" value="LysM"/>
</dbReference>
<reference evidence="6 7" key="1">
    <citation type="submission" date="2019-02" db="EMBL/GenBank/DDBJ databases">
        <title>Genome sequences of Aliivibrio finisterrensis strains from farmed Atlantic salmon.</title>
        <authorList>
            <person name="Bowman J.P."/>
        </authorList>
    </citation>
    <scope>NUCLEOTIDE SEQUENCE [LARGE SCALE GENOMIC DNA]</scope>
    <source>
        <strain evidence="5 7">A21</strain>
        <strain evidence="4 6">A46</strain>
    </source>
</reference>
<dbReference type="EMBL" id="SEZK01000001">
    <property type="protein sequence ID" value="RYU54756.1"/>
    <property type="molecule type" value="Genomic_DNA"/>
</dbReference>
<dbReference type="PROSITE" id="PS51782">
    <property type="entry name" value="LYSM"/>
    <property type="match status" value="1"/>
</dbReference>
<dbReference type="Proteomes" id="UP000294063">
    <property type="component" value="Unassembled WGS sequence"/>
</dbReference>
<organism evidence="4 6">
    <name type="scientific">Aliivibrio finisterrensis</name>
    <dbReference type="NCBI Taxonomy" id="511998"/>
    <lineage>
        <taxon>Bacteria</taxon>
        <taxon>Pseudomonadati</taxon>
        <taxon>Pseudomonadota</taxon>
        <taxon>Gammaproteobacteria</taxon>
        <taxon>Vibrionales</taxon>
        <taxon>Vibrionaceae</taxon>
        <taxon>Aliivibrio</taxon>
    </lineage>
</organism>
<dbReference type="SUPFAM" id="SSF54106">
    <property type="entry name" value="LysM domain"/>
    <property type="match status" value="1"/>
</dbReference>
<comment type="caution">
    <text evidence="4">The sequence shown here is derived from an EMBL/GenBank/DDBJ whole genome shotgun (WGS) entry which is preliminary data.</text>
</comment>
<dbReference type="AlphaFoldDB" id="A0A4Q5KXY2"/>
<proteinExistence type="predicted"/>
<evidence type="ECO:0000259" key="3">
    <source>
        <dbReference type="PROSITE" id="PS51782"/>
    </source>
</evidence>
<dbReference type="Gene3D" id="2.40.160.20">
    <property type="match status" value="1"/>
</dbReference>
<keyword evidence="1 2" id="KW-0732">Signal</keyword>
<evidence type="ECO:0000313" key="5">
    <source>
        <dbReference type="EMBL" id="RYU66860.1"/>
    </source>
</evidence>
<evidence type="ECO:0000256" key="1">
    <source>
        <dbReference type="ARBA" id="ARBA00022729"/>
    </source>
</evidence>
<dbReference type="SUPFAM" id="SSF56925">
    <property type="entry name" value="OMPA-like"/>
    <property type="match status" value="1"/>
</dbReference>
<gene>
    <name evidence="5" type="ORF">ERW53_01705</name>
    <name evidence="4" type="ORF">ERW57_00465</name>
</gene>
<evidence type="ECO:0000313" key="4">
    <source>
        <dbReference type="EMBL" id="RYU54756.1"/>
    </source>
</evidence>
<dbReference type="Pfam" id="PF13505">
    <property type="entry name" value="OMP_b-brl"/>
    <property type="match status" value="1"/>
</dbReference>
<dbReference type="InterPro" id="IPR011250">
    <property type="entry name" value="OMP/PagP_B-barrel"/>
</dbReference>
<feature type="domain" description="LysM" evidence="3">
    <location>
        <begin position="221"/>
        <end position="269"/>
    </location>
</feature>
<dbReference type="Gene3D" id="3.10.350.10">
    <property type="entry name" value="LysM domain"/>
    <property type="match status" value="1"/>
</dbReference>
<sequence>MKFVKLLILTGLLSFNAYSDELLSPFQFGFGAAVSSINDDIRENESLGYELSLGYQFNENVLLETAYADYQFTNMNVTPWITRLKGMLPVSDYASLYLGAGVAVDKEISSPVLSGGVKYKVSKNWGLDVGYQSIFQVEQNDSTVTSLLVSVIYKPVLASYTPSIYKPEEKVFKEEQKAERPKPVKEDKVTFVAKSEVVAPKPKVVVVEPIQKEEVCTVKTKDYQLKEGDYLYKIARKNNMSFKDLLELNEDLVKRKNKDLVYPDEVINLNYYICN</sequence>
<dbReference type="EMBL" id="SEZN01000002">
    <property type="protein sequence ID" value="RYU66860.1"/>
    <property type="molecule type" value="Genomic_DNA"/>
</dbReference>